<evidence type="ECO:0000256" key="2">
    <source>
        <dbReference type="SAM" id="SignalP"/>
    </source>
</evidence>
<keyword evidence="4" id="KW-1185">Reference proteome</keyword>
<keyword evidence="1" id="KW-1133">Transmembrane helix</keyword>
<sequence length="531" mass="60319">MRSLTNSLHHVVALSLLPSSLSIICDGESHLHIASFTSELATSMGAFFASTMRMLGRVTLLDDGKGATWPPYKRLLIYRDYLRRLPDLSICDWVLLIDSYDTVIMEGEEGILEILHRLEQQTGVSSFFGAEALCQTECRAQEQAAAQRHVDTPWKYLNAGLHAGRLWAMRRIFEEPINVSTAWTDQDWAINLTLAKPDLAVLDYRQELFMNAFSIQGLQPELPELARSFGQPAGALAVGADPAAPSSHWIENRITQTRPPIVHFPGNAKFPALGACTERPEHLCQQSLPFEVVRLLLPSAWKGWKLNEMQDLLDDFSQFSLFRKPMSPYHFQYQALWEVVQQLKGRCELLRLDEVQQPELHGPALLGLRPKEGRFRNERFRNPSGTAVLAEKRSLILDEIDAMREQYDLQVAKEEPSPKFQWEFACTLACSPRYKDVLEAVDLLDELVEVGFRRVECLHQLILANLKLGHYTKAKEAADVWLHLEPENGVARMLYSVVLERASHDGWLGFYGLTLLTATGLLLAWFRKRSQ</sequence>
<dbReference type="Gene3D" id="1.25.40.10">
    <property type="entry name" value="Tetratricopeptide repeat domain"/>
    <property type="match status" value="1"/>
</dbReference>
<dbReference type="EMBL" id="CAXAMM010015424">
    <property type="protein sequence ID" value="CAK9036290.1"/>
    <property type="molecule type" value="Genomic_DNA"/>
</dbReference>
<evidence type="ECO:0000313" key="3">
    <source>
        <dbReference type="EMBL" id="CAK9036290.1"/>
    </source>
</evidence>
<keyword evidence="2" id="KW-0732">Signal</keyword>
<name>A0ABP0LD68_9DINO</name>
<comment type="caution">
    <text evidence="3">The sequence shown here is derived from an EMBL/GenBank/DDBJ whole genome shotgun (WGS) entry which is preliminary data.</text>
</comment>
<keyword evidence="1" id="KW-0472">Membrane</keyword>
<feature type="transmembrane region" description="Helical" evidence="1">
    <location>
        <begin position="506"/>
        <end position="526"/>
    </location>
</feature>
<feature type="chain" id="PRO_5045397729" evidence="2">
    <location>
        <begin position="23"/>
        <end position="531"/>
    </location>
</feature>
<evidence type="ECO:0000256" key="1">
    <source>
        <dbReference type="SAM" id="Phobius"/>
    </source>
</evidence>
<dbReference type="Pfam" id="PF14853">
    <property type="entry name" value="Fis1_TPR_C"/>
    <property type="match status" value="1"/>
</dbReference>
<feature type="signal peptide" evidence="2">
    <location>
        <begin position="1"/>
        <end position="22"/>
    </location>
</feature>
<accession>A0ABP0LD68</accession>
<organism evidence="3 4">
    <name type="scientific">Durusdinium trenchii</name>
    <dbReference type="NCBI Taxonomy" id="1381693"/>
    <lineage>
        <taxon>Eukaryota</taxon>
        <taxon>Sar</taxon>
        <taxon>Alveolata</taxon>
        <taxon>Dinophyceae</taxon>
        <taxon>Suessiales</taxon>
        <taxon>Symbiodiniaceae</taxon>
        <taxon>Durusdinium</taxon>
    </lineage>
</organism>
<gene>
    <name evidence="3" type="ORF">SCF082_LOCUS21661</name>
</gene>
<protein>
    <submittedName>
        <fullName evidence="3">Mitochondrial fission 1 protein</fullName>
    </submittedName>
</protein>
<dbReference type="InterPro" id="IPR028061">
    <property type="entry name" value="Fis1_TPR_C"/>
</dbReference>
<dbReference type="InterPro" id="IPR011990">
    <property type="entry name" value="TPR-like_helical_dom_sf"/>
</dbReference>
<keyword evidence="1" id="KW-0812">Transmembrane</keyword>
<evidence type="ECO:0000313" key="4">
    <source>
        <dbReference type="Proteomes" id="UP001642464"/>
    </source>
</evidence>
<dbReference type="Proteomes" id="UP001642464">
    <property type="component" value="Unassembled WGS sequence"/>
</dbReference>
<dbReference type="CDD" id="cd22997">
    <property type="entry name" value="GT_LH"/>
    <property type="match status" value="1"/>
</dbReference>
<dbReference type="SUPFAM" id="SSF48452">
    <property type="entry name" value="TPR-like"/>
    <property type="match status" value="1"/>
</dbReference>
<reference evidence="3 4" key="1">
    <citation type="submission" date="2024-02" db="EMBL/GenBank/DDBJ databases">
        <authorList>
            <person name="Chen Y."/>
            <person name="Shah S."/>
            <person name="Dougan E. K."/>
            <person name="Thang M."/>
            <person name="Chan C."/>
        </authorList>
    </citation>
    <scope>NUCLEOTIDE SEQUENCE [LARGE SCALE GENOMIC DNA]</scope>
</reference>
<proteinExistence type="predicted"/>